<dbReference type="Pfam" id="PF08002">
    <property type="entry name" value="DUF1697"/>
    <property type="match status" value="1"/>
</dbReference>
<reference evidence="1" key="1">
    <citation type="submission" date="2018-05" db="EMBL/GenBank/DDBJ databases">
        <title>Reclassification of Methylarcula marina and Methylarcula terricola as Paracoccus methylarcula sp.nov., comb.nov. and Paracoccus terricola comb.nov.</title>
        <authorList>
            <person name="Shmareva M.N."/>
            <person name="Doronina N.V."/>
            <person name="Vasilenko O.V."/>
            <person name="Tarlachkov S.V."/>
            <person name="Trotsenko Y.A."/>
        </authorList>
    </citation>
    <scope>NUCLEOTIDE SEQUENCE [LARGE SCALE GENOMIC DNA]</scope>
    <source>
        <strain evidence="1">VKM B-2159</strain>
    </source>
</reference>
<dbReference type="Gene3D" id="3.30.70.1280">
    <property type="entry name" value="SP0830-like domains"/>
    <property type="match status" value="1"/>
</dbReference>
<evidence type="ECO:0000313" key="1">
    <source>
        <dbReference type="EMBL" id="RNF35448.1"/>
    </source>
</evidence>
<dbReference type="PANTHER" id="PTHR36439:SF1">
    <property type="entry name" value="DUF1697 DOMAIN-CONTAINING PROTEIN"/>
    <property type="match status" value="1"/>
</dbReference>
<protein>
    <submittedName>
        <fullName evidence="1">DUF1697 domain-containing protein</fullName>
    </submittedName>
</protein>
<comment type="caution">
    <text evidence="1">The sequence shown here is derived from an EMBL/GenBank/DDBJ whole genome shotgun (WGS) entry which is preliminary data.</text>
</comment>
<name>A0A422QZM7_9RHOB</name>
<dbReference type="InterPro" id="IPR012545">
    <property type="entry name" value="DUF1697"/>
</dbReference>
<dbReference type="Proteomes" id="UP000238137">
    <property type="component" value="Unassembled WGS sequence"/>
</dbReference>
<dbReference type="SUPFAM" id="SSF160379">
    <property type="entry name" value="SP0830-like"/>
    <property type="match status" value="1"/>
</dbReference>
<dbReference type="EMBL" id="PXNQ02000003">
    <property type="protein sequence ID" value="RNF35448.1"/>
    <property type="molecule type" value="Genomic_DNA"/>
</dbReference>
<organism evidence="1 2">
    <name type="scientific">Paracoccus methylarcula</name>
    <dbReference type="NCBI Taxonomy" id="72022"/>
    <lineage>
        <taxon>Bacteria</taxon>
        <taxon>Pseudomonadati</taxon>
        <taxon>Pseudomonadota</taxon>
        <taxon>Alphaproteobacteria</taxon>
        <taxon>Rhodobacterales</taxon>
        <taxon>Paracoccaceae</taxon>
        <taxon>Paracoccus</taxon>
    </lineage>
</organism>
<dbReference type="PANTHER" id="PTHR36439">
    <property type="entry name" value="BLL4334 PROTEIN"/>
    <property type="match status" value="1"/>
</dbReference>
<accession>A0A422QZM7</accession>
<gene>
    <name evidence="1" type="ORF">A7A09_007195</name>
</gene>
<dbReference type="AlphaFoldDB" id="A0A422QZM7"/>
<keyword evidence="2" id="KW-1185">Reference proteome</keyword>
<evidence type="ECO:0000313" key="2">
    <source>
        <dbReference type="Proteomes" id="UP000238137"/>
    </source>
</evidence>
<proteinExistence type="predicted"/>
<dbReference type="PIRSF" id="PIRSF008502">
    <property type="entry name" value="UCP008502"/>
    <property type="match status" value="1"/>
</dbReference>
<sequence length="171" mass="18766">MAIFVALLRAVNVGGTGKLPMADLRAICEEIGFEGVRTYIQSGNVVFRTSWTSEAAKSELEARLHERMGKPVGVIMRDPHSLHEILARNPFPKAAPNQIGVLFLDQATPSDVLDTAKRRTDEEIQLGDREIFIHYPSGMGRSRLHLSAMELGTVRNLNTVAKLTEISADGA</sequence>
<dbReference type="OrthoDB" id="9806494at2"/>